<evidence type="ECO:0000256" key="1">
    <source>
        <dbReference type="SAM" id="Phobius"/>
    </source>
</evidence>
<evidence type="ECO:0000313" key="3">
    <source>
        <dbReference type="Proteomes" id="UP000007590"/>
    </source>
</evidence>
<gene>
    <name evidence="2" type="ordered locus">Solca_0212</name>
</gene>
<evidence type="ECO:0000313" key="2">
    <source>
        <dbReference type="EMBL" id="AFD05358.1"/>
    </source>
</evidence>
<dbReference type="AlphaFoldDB" id="H8KNU7"/>
<name>H8KNU7_SOLCM</name>
<organism evidence="2 3">
    <name type="scientific">Solitalea canadensis (strain ATCC 29591 / DSM 3403 / JCM 21819 / LMG 8368 / NBRC 15130 / NCIMB 12057 / USAM 9D)</name>
    <name type="common">Flexibacter canadensis</name>
    <dbReference type="NCBI Taxonomy" id="929556"/>
    <lineage>
        <taxon>Bacteria</taxon>
        <taxon>Pseudomonadati</taxon>
        <taxon>Bacteroidota</taxon>
        <taxon>Sphingobacteriia</taxon>
        <taxon>Sphingobacteriales</taxon>
        <taxon>Sphingobacteriaceae</taxon>
        <taxon>Solitalea</taxon>
    </lineage>
</organism>
<protein>
    <submittedName>
        <fullName evidence="2">Uncharacterized protein</fullName>
    </submittedName>
</protein>
<sequence>MARFPKLKKNPAATTDERKAQEFLAQHIANAILLVQQKWTQGMKVLFSRLPNCYQRAMFVLFVAIAFVSSCCFIHQGMVKGTKSSTGITSIKKPGASNSFFKRNRTEQPLITKEEWQRMDSLKNILMERIQYFQSHRTNDSLLVRYQGLMDSLLYIETNYQSQLKK</sequence>
<keyword evidence="1" id="KW-1133">Transmembrane helix</keyword>
<keyword evidence="1" id="KW-0472">Membrane</keyword>
<dbReference type="Proteomes" id="UP000007590">
    <property type="component" value="Chromosome"/>
</dbReference>
<dbReference type="RefSeq" id="WP_014678586.1">
    <property type="nucleotide sequence ID" value="NC_017770.1"/>
</dbReference>
<reference evidence="2" key="1">
    <citation type="submission" date="2012-02" db="EMBL/GenBank/DDBJ databases">
        <title>The complete genome of Solitalea canadensis DSM 3403.</title>
        <authorList>
            <consortium name="US DOE Joint Genome Institute (JGI-PGF)"/>
            <person name="Lucas S."/>
            <person name="Copeland A."/>
            <person name="Lapidus A."/>
            <person name="Glavina del Rio T."/>
            <person name="Dalin E."/>
            <person name="Tice H."/>
            <person name="Bruce D."/>
            <person name="Goodwin L."/>
            <person name="Pitluck S."/>
            <person name="Peters L."/>
            <person name="Ovchinnikova G."/>
            <person name="Lu M."/>
            <person name="Kyrpides N."/>
            <person name="Mavromatis K."/>
            <person name="Ivanova N."/>
            <person name="Brettin T."/>
            <person name="Detter J.C."/>
            <person name="Han C."/>
            <person name="Larimer F."/>
            <person name="Land M."/>
            <person name="Hauser L."/>
            <person name="Markowitz V."/>
            <person name="Cheng J.-F."/>
            <person name="Hugenholtz P."/>
            <person name="Woyke T."/>
            <person name="Wu D."/>
            <person name="Spring S."/>
            <person name="Schroeder M."/>
            <person name="Kopitz M."/>
            <person name="Brambilla E."/>
            <person name="Klenk H.-P."/>
            <person name="Eisen J.A."/>
        </authorList>
    </citation>
    <scope>NUCLEOTIDE SEQUENCE</scope>
    <source>
        <strain evidence="2">DSM 3403</strain>
    </source>
</reference>
<dbReference type="OrthoDB" id="797081at2"/>
<feature type="transmembrane region" description="Helical" evidence="1">
    <location>
        <begin position="57"/>
        <end position="78"/>
    </location>
</feature>
<keyword evidence="1" id="KW-0812">Transmembrane</keyword>
<accession>H8KNU7</accession>
<proteinExistence type="predicted"/>
<dbReference type="STRING" id="929556.Solca_0212"/>
<dbReference type="KEGG" id="scn:Solca_0212"/>
<dbReference type="EMBL" id="CP003349">
    <property type="protein sequence ID" value="AFD05358.1"/>
    <property type="molecule type" value="Genomic_DNA"/>
</dbReference>
<keyword evidence="3" id="KW-1185">Reference proteome</keyword>
<dbReference type="HOGENOM" id="CLU_1601601_0_0_10"/>